<name>A0A8S3ZRG5_9EUPU</name>
<accession>A0A8S3ZRG5</accession>
<evidence type="ECO:0000313" key="8">
    <source>
        <dbReference type="Proteomes" id="UP000678393"/>
    </source>
</evidence>
<reference evidence="7" key="1">
    <citation type="submission" date="2021-04" db="EMBL/GenBank/DDBJ databases">
        <authorList>
            <consortium name="Molecular Ecology Group"/>
        </authorList>
    </citation>
    <scope>NUCLEOTIDE SEQUENCE</scope>
</reference>
<dbReference type="InterPro" id="IPR048395">
    <property type="entry name" value="Glyco_hydro_31_C"/>
</dbReference>
<evidence type="ECO:0000256" key="2">
    <source>
        <dbReference type="ARBA" id="ARBA00022801"/>
    </source>
</evidence>
<dbReference type="InterPro" id="IPR017853">
    <property type="entry name" value="GH"/>
</dbReference>
<dbReference type="InterPro" id="IPR050985">
    <property type="entry name" value="Alpha-glycosidase_related"/>
</dbReference>
<gene>
    <name evidence="7" type="ORF">CUNI_LOCUS15524</name>
</gene>
<keyword evidence="8" id="KW-1185">Reference proteome</keyword>
<dbReference type="OrthoDB" id="10070917at2759"/>
<evidence type="ECO:0000256" key="1">
    <source>
        <dbReference type="ARBA" id="ARBA00007806"/>
    </source>
</evidence>
<feature type="domain" description="Glycoside hydrolase family 31 TIM barrel" evidence="5">
    <location>
        <begin position="295"/>
        <end position="599"/>
    </location>
</feature>
<dbReference type="EMBL" id="CAJHNH020003779">
    <property type="protein sequence ID" value="CAG5129966.1"/>
    <property type="molecule type" value="Genomic_DNA"/>
</dbReference>
<dbReference type="PANTHER" id="PTHR43053">
    <property type="entry name" value="GLYCOSIDASE FAMILY 31"/>
    <property type="match status" value="1"/>
</dbReference>
<dbReference type="GO" id="GO:0005975">
    <property type="term" value="P:carbohydrate metabolic process"/>
    <property type="evidence" value="ECO:0007669"/>
    <property type="project" value="InterPro"/>
</dbReference>
<dbReference type="InterPro" id="IPR000322">
    <property type="entry name" value="Glyco_hydro_31_TIM"/>
</dbReference>
<dbReference type="Gene3D" id="3.20.20.80">
    <property type="entry name" value="Glycosidases"/>
    <property type="match status" value="1"/>
</dbReference>
<proteinExistence type="inferred from homology"/>
<comment type="caution">
    <text evidence="7">The sequence shown here is derived from an EMBL/GenBank/DDBJ whole genome shotgun (WGS) entry which is preliminary data.</text>
</comment>
<protein>
    <submittedName>
        <fullName evidence="7">Uncharacterized protein</fullName>
    </submittedName>
</protein>
<sequence length="694" mass="79071">MASRDTITIERSSLQRLAYMVPLCSLFLYFSKQMLFAPSVLWLPGVTVTEDLVITFTDKNGQPFLVGRSDFSKEDWVVPEYCPNQQNDARSGCLEDPHNQLIKIVIDDSGVEGVTCHRVTRSGLRCVNQVVKDCYNLGDSHWYGGFEAVSQTWPLKKAVQIEDGIILLSEEQELVLDGVDIVFGPYVSGDFGVHKVELGNVLERLFFSSSGVGIMVSQDSPLYLSFNQHRDGQICLAGAYDGAHYSSYFGKPPVLEYTVCKAENVYEIYDYMKTRFLPKPEGTPNHDLFRYPIWSTWAQYNRNISQAAVLEFADTILAHKLPASQLEIDDAWTARYGDLDFDPIKFPDPKKMMEDLSNKGFPVSLWTHPFINLKADAFTEGFHNKYFVMLRGSEIPALTRWWNDEMAALLDVTNPAAVIWYQNKLHRLREVYNVTSFKFDAGEAHFVPHSHHTFQHMPTANMYASLWAELAYNSDPISRRQEVRVGWNSQRLPMFVRIMDRMSNWDRQAGLPSVIPAVLTLGIIGYPFVLADMIGGNAYADMVTFKGGAYPDRELYIRWLELNTFLPTLQFSVAPWIYDKEVVAITKKFLNIREQYVSIILELAEESVKTGSPIIRPLWWIAPLDQQALVIEDQYLLGDCILVAPVTVRGAWKRDIYIPAGTWDDKLRGGHFQGPVTLKDYTVALEELAFFEKV</sequence>
<dbReference type="SUPFAM" id="SSF51011">
    <property type="entry name" value="Glycosyl hydrolase domain"/>
    <property type="match status" value="1"/>
</dbReference>
<comment type="similarity">
    <text evidence="1 4">Belongs to the glycosyl hydrolase 31 family.</text>
</comment>
<dbReference type="PANTHER" id="PTHR43053:SF4">
    <property type="entry name" value="MYOGENESIS-REGULATING GLYCOSIDASE"/>
    <property type="match status" value="1"/>
</dbReference>
<feature type="domain" description="Glycosyl hydrolase family 31 C-terminal" evidence="6">
    <location>
        <begin position="611"/>
        <end position="687"/>
    </location>
</feature>
<dbReference type="Proteomes" id="UP000678393">
    <property type="component" value="Unassembled WGS sequence"/>
</dbReference>
<dbReference type="InterPro" id="IPR013780">
    <property type="entry name" value="Glyco_hydro_b"/>
</dbReference>
<keyword evidence="2 4" id="KW-0378">Hydrolase</keyword>
<evidence type="ECO:0000313" key="7">
    <source>
        <dbReference type="EMBL" id="CAG5129966.1"/>
    </source>
</evidence>
<dbReference type="GO" id="GO:0004553">
    <property type="term" value="F:hydrolase activity, hydrolyzing O-glycosyl compounds"/>
    <property type="evidence" value="ECO:0007669"/>
    <property type="project" value="InterPro"/>
</dbReference>
<dbReference type="SUPFAM" id="SSF51445">
    <property type="entry name" value="(Trans)glycosidases"/>
    <property type="match status" value="1"/>
</dbReference>
<dbReference type="Pfam" id="PF21365">
    <property type="entry name" value="Glyco_hydro_31_3rd"/>
    <property type="match status" value="1"/>
</dbReference>
<dbReference type="CDD" id="cd06592">
    <property type="entry name" value="GH31_NET37"/>
    <property type="match status" value="1"/>
</dbReference>
<keyword evidence="3 4" id="KW-0326">Glycosidase</keyword>
<dbReference type="Gene3D" id="2.60.40.1180">
    <property type="entry name" value="Golgi alpha-mannosidase II"/>
    <property type="match status" value="1"/>
</dbReference>
<evidence type="ECO:0000256" key="4">
    <source>
        <dbReference type="RuleBase" id="RU361185"/>
    </source>
</evidence>
<organism evidence="7 8">
    <name type="scientific">Candidula unifasciata</name>
    <dbReference type="NCBI Taxonomy" id="100452"/>
    <lineage>
        <taxon>Eukaryota</taxon>
        <taxon>Metazoa</taxon>
        <taxon>Spiralia</taxon>
        <taxon>Lophotrochozoa</taxon>
        <taxon>Mollusca</taxon>
        <taxon>Gastropoda</taxon>
        <taxon>Heterobranchia</taxon>
        <taxon>Euthyneura</taxon>
        <taxon>Panpulmonata</taxon>
        <taxon>Eupulmonata</taxon>
        <taxon>Stylommatophora</taxon>
        <taxon>Helicina</taxon>
        <taxon>Helicoidea</taxon>
        <taxon>Geomitridae</taxon>
        <taxon>Candidula</taxon>
    </lineage>
</organism>
<evidence type="ECO:0000259" key="6">
    <source>
        <dbReference type="Pfam" id="PF21365"/>
    </source>
</evidence>
<evidence type="ECO:0000256" key="3">
    <source>
        <dbReference type="ARBA" id="ARBA00023295"/>
    </source>
</evidence>
<dbReference type="Pfam" id="PF01055">
    <property type="entry name" value="Glyco_hydro_31_2nd"/>
    <property type="match status" value="1"/>
</dbReference>
<evidence type="ECO:0000259" key="5">
    <source>
        <dbReference type="Pfam" id="PF01055"/>
    </source>
</evidence>
<dbReference type="AlphaFoldDB" id="A0A8S3ZRG5"/>